<keyword evidence="2" id="KW-1185">Reference proteome</keyword>
<name>A0ABM1ELD2_PRICU</name>
<sequence>MHYKRMSLLVPLVCDSVCWGQVKCLLEQLKIVEGLDTFLETLTSILNLTTEDNNNADAGDWKKSVIDGWQMFWNEASIEEVEIFLNKILPVIANFAAMLDILVPPTGLQYHLQYEGNPY</sequence>
<dbReference type="Proteomes" id="UP000695022">
    <property type="component" value="Unplaced"/>
</dbReference>
<keyword evidence="1" id="KW-0732">Signal</keyword>
<evidence type="ECO:0000313" key="2">
    <source>
        <dbReference type="Proteomes" id="UP000695022"/>
    </source>
</evidence>
<reference evidence="3" key="1">
    <citation type="submission" date="2025-08" db="UniProtKB">
        <authorList>
            <consortium name="RefSeq"/>
        </authorList>
    </citation>
    <scope>IDENTIFICATION</scope>
</reference>
<organism evidence="2 3">
    <name type="scientific">Priapulus caudatus</name>
    <name type="common">Priapulid worm</name>
    <dbReference type="NCBI Taxonomy" id="37621"/>
    <lineage>
        <taxon>Eukaryota</taxon>
        <taxon>Metazoa</taxon>
        <taxon>Ecdysozoa</taxon>
        <taxon>Scalidophora</taxon>
        <taxon>Priapulida</taxon>
        <taxon>Priapulimorpha</taxon>
        <taxon>Priapulimorphida</taxon>
        <taxon>Priapulidae</taxon>
        <taxon>Priapulus</taxon>
    </lineage>
</organism>
<proteinExistence type="predicted"/>
<accession>A0ABM1ELD2</accession>
<evidence type="ECO:0000313" key="3">
    <source>
        <dbReference type="RefSeq" id="XP_014673003.1"/>
    </source>
</evidence>
<feature type="signal peptide" evidence="1">
    <location>
        <begin position="1"/>
        <end position="20"/>
    </location>
</feature>
<protein>
    <submittedName>
        <fullName evidence="3">Uncharacterized protein LOC106813383</fullName>
    </submittedName>
</protein>
<evidence type="ECO:0000256" key="1">
    <source>
        <dbReference type="SAM" id="SignalP"/>
    </source>
</evidence>
<dbReference type="GeneID" id="106813383"/>
<feature type="chain" id="PRO_5046057436" evidence="1">
    <location>
        <begin position="21"/>
        <end position="119"/>
    </location>
</feature>
<dbReference type="RefSeq" id="XP_014673003.1">
    <property type="nucleotide sequence ID" value="XM_014817517.1"/>
</dbReference>
<gene>
    <name evidence="3" type="primary">LOC106813383</name>
</gene>